<dbReference type="InterPro" id="IPR006287">
    <property type="entry name" value="DJ-1"/>
</dbReference>
<dbReference type="AlphaFoldDB" id="C1FJ99"/>
<dbReference type="eggNOG" id="KOG2764">
    <property type="taxonomic scope" value="Eukaryota"/>
</dbReference>
<dbReference type="EMBL" id="CP001577">
    <property type="protein sequence ID" value="ACO70555.1"/>
    <property type="molecule type" value="Genomic_DNA"/>
</dbReference>
<dbReference type="InterPro" id="IPR002818">
    <property type="entry name" value="DJ-1/PfpI"/>
</dbReference>
<dbReference type="InParanoid" id="C1FJ99"/>
<dbReference type="OMA" id="CGHEKAQ"/>
<comment type="similarity">
    <text evidence="1">Belongs to the peptidase C56 family.</text>
</comment>
<dbReference type="GeneID" id="8248182"/>
<gene>
    <name evidence="4" type="ORF">MICPUN_109269</name>
</gene>
<dbReference type="SUPFAM" id="SSF52317">
    <property type="entry name" value="Class I glutamine amidotransferase-like"/>
    <property type="match status" value="1"/>
</dbReference>
<evidence type="ECO:0000313" key="5">
    <source>
        <dbReference type="Proteomes" id="UP000002009"/>
    </source>
</evidence>
<name>C1FJ99_MICCC</name>
<dbReference type="NCBIfam" id="TIGR01383">
    <property type="entry name" value="not_thiJ"/>
    <property type="match status" value="1"/>
</dbReference>
<dbReference type="CDD" id="cd03135">
    <property type="entry name" value="GATase1_DJ-1"/>
    <property type="match status" value="1"/>
</dbReference>
<dbReference type="PANTHER" id="PTHR48094">
    <property type="entry name" value="PROTEIN/NUCLEIC ACID DEGLYCASE DJ-1-RELATED"/>
    <property type="match status" value="1"/>
</dbReference>
<dbReference type="KEGG" id="mis:MICPUN_109269"/>
<dbReference type="Gene3D" id="3.40.50.880">
    <property type="match status" value="1"/>
</dbReference>
<evidence type="ECO:0000256" key="2">
    <source>
        <dbReference type="ARBA" id="ARBA00022737"/>
    </source>
</evidence>
<feature type="domain" description="DJ-1/PfpI" evidence="3">
    <location>
        <begin position="63"/>
        <end position="238"/>
    </location>
</feature>
<proteinExistence type="inferred from homology"/>
<dbReference type="STRING" id="296587.C1FJ99"/>
<dbReference type="InterPro" id="IPR050325">
    <property type="entry name" value="Prot/Nucl_acid_deglycase"/>
</dbReference>
<dbReference type="OrthoDB" id="543156at2759"/>
<keyword evidence="2" id="KW-0677">Repeat</keyword>
<dbReference type="FunFam" id="3.40.50.880:FF:000015">
    <property type="entry name" value="Protein DJ-1 homolog C"/>
    <property type="match status" value="1"/>
</dbReference>
<organism evidence="4 5">
    <name type="scientific">Micromonas commoda (strain RCC299 / NOUM17 / CCMP2709)</name>
    <name type="common">Picoplanktonic green alga</name>
    <dbReference type="NCBI Taxonomy" id="296587"/>
    <lineage>
        <taxon>Eukaryota</taxon>
        <taxon>Viridiplantae</taxon>
        <taxon>Chlorophyta</taxon>
        <taxon>Mamiellophyceae</taxon>
        <taxon>Mamiellales</taxon>
        <taxon>Mamiellaceae</taxon>
        <taxon>Micromonas</taxon>
    </lineage>
</organism>
<evidence type="ECO:0000313" key="4">
    <source>
        <dbReference type="EMBL" id="ACO70555.1"/>
    </source>
</evidence>
<dbReference type="RefSeq" id="XP_002509297.1">
    <property type="nucleotide sequence ID" value="XM_002509251.1"/>
</dbReference>
<evidence type="ECO:0000259" key="3">
    <source>
        <dbReference type="Pfam" id="PF01965"/>
    </source>
</evidence>
<accession>C1FJ99</accession>
<keyword evidence="5" id="KW-1185">Reference proteome</keyword>
<sequence>MTCTALNGCVPAFAKRVPLKRLDRRAVGSAVSKSLFFSAPIRSPRQMSSPAANAATADGAPKKKVLVPVADGTEEIEAVTVIDVLRRAGAEVVVCSVEDEGRVEVTCSRGVKLVADVNVKDVAGRNAPNDWDLIAVPGGMPGAERIADHIKFDAVLKKHFMAGKLMAAICAAPAICFEPKGFLEGYAATAHPAFVDELGGSLLEKNIYADSRVVVDKTVVTSRGPGTALEWALCLVEQLYGQEHCKKIAAPMVVQPANARIRGKLEWRLDEAPLPAE</sequence>
<reference evidence="4 5" key="1">
    <citation type="journal article" date="2009" name="Science">
        <title>Green evolution and dynamic adaptations revealed by genomes of the marine picoeukaryotes Micromonas.</title>
        <authorList>
            <person name="Worden A.Z."/>
            <person name="Lee J.H."/>
            <person name="Mock T."/>
            <person name="Rouze P."/>
            <person name="Simmons M.P."/>
            <person name="Aerts A.L."/>
            <person name="Allen A.E."/>
            <person name="Cuvelier M.L."/>
            <person name="Derelle E."/>
            <person name="Everett M.V."/>
            <person name="Foulon E."/>
            <person name="Grimwood J."/>
            <person name="Gundlach H."/>
            <person name="Henrissat B."/>
            <person name="Napoli C."/>
            <person name="McDonald S.M."/>
            <person name="Parker M.S."/>
            <person name="Rombauts S."/>
            <person name="Salamov A."/>
            <person name="Von Dassow P."/>
            <person name="Badger J.H."/>
            <person name="Coutinho P.M."/>
            <person name="Demir E."/>
            <person name="Dubchak I."/>
            <person name="Gentemann C."/>
            <person name="Eikrem W."/>
            <person name="Gready J.E."/>
            <person name="John U."/>
            <person name="Lanier W."/>
            <person name="Lindquist E.A."/>
            <person name="Lucas S."/>
            <person name="Mayer K.F."/>
            <person name="Moreau H."/>
            <person name="Not F."/>
            <person name="Otillar R."/>
            <person name="Panaud O."/>
            <person name="Pangilinan J."/>
            <person name="Paulsen I."/>
            <person name="Piegu B."/>
            <person name="Poliakov A."/>
            <person name="Robbens S."/>
            <person name="Schmutz J."/>
            <person name="Toulza E."/>
            <person name="Wyss T."/>
            <person name="Zelensky A."/>
            <person name="Zhou K."/>
            <person name="Armbrust E.V."/>
            <person name="Bhattacharya D."/>
            <person name="Goodenough U.W."/>
            <person name="Van de Peer Y."/>
            <person name="Grigoriev I.V."/>
        </authorList>
    </citation>
    <scope>NUCLEOTIDE SEQUENCE [LARGE SCALE GENOMIC DNA]</scope>
    <source>
        <strain evidence="5">RCC299 / NOUM17</strain>
    </source>
</reference>
<dbReference type="Proteomes" id="UP000002009">
    <property type="component" value="Chromosome 12"/>
</dbReference>
<evidence type="ECO:0000256" key="1">
    <source>
        <dbReference type="ARBA" id="ARBA00008542"/>
    </source>
</evidence>
<dbReference type="Pfam" id="PF01965">
    <property type="entry name" value="DJ-1_PfpI"/>
    <property type="match status" value="1"/>
</dbReference>
<dbReference type="GO" id="GO:1903189">
    <property type="term" value="P:glyoxal metabolic process"/>
    <property type="evidence" value="ECO:0007669"/>
    <property type="project" value="TreeGrafter"/>
</dbReference>
<protein>
    <recommendedName>
        <fullName evidence="3">DJ-1/PfpI domain-containing protein</fullName>
    </recommendedName>
</protein>
<dbReference type="GO" id="GO:0005737">
    <property type="term" value="C:cytoplasm"/>
    <property type="evidence" value="ECO:0007669"/>
    <property type="project" value="UniProtKB-ARBA"/>
</dbReference>
<dbReference type="InterPro" id="IPR029062">
    <property type="entry name" value="Class_I_gatase-like"/>
</dbReference>
<dbReference type="PANTHER" id="PTHR48094:SF12">
    <property type="entry name" value="PARKINSON DISEASE PROTEIN 7 HOMOLOG"/>
    <property type="match status" value="1"/>
</dbReference>